<evidence type="ECO:0000313" key="2">
    <source>
        <dbReference type="Proteomes" id="UP000028702"/>
    </source>
</evidence>
<dbReference type="Proteomes" id="UP000028702">
    <property type="component" value="Unassembled WGS sequence"/>
</dbReference>
<dbReference type="InterPro" id="IPR010466">
    <property type="entry name" value="DUF1058"/>
</dbReference>
<dbReference type="Gene3D" id="2.30.30.40">
    <property type="entry name" value="SH3 Domains"/>
    <property type="match status" value="1"/>
</dbReference>
<gene>
    <name evidence="1" type="ORF">M2A_0329</name>
</gene>
<protein>
    <submittedName>
        <fullName evidence="1">Conserved protein</fullName>
    </submittedName>
</protein>
<reference evidence="1 2" key="1">
    <citation type="submission" date="2014-07" db="EMBL/GenBank/DDBJ databases">
        <title>Tepidicaulis marinum gen. nov., sp. nov., a novel marine bacterium denitrifying nitrate to nitrous oxide strictly under microaerobic conditions.</title>
        <authorList>
            <person name="Takeuchi M."/>
            <person name="Yamagishi T."/>
            <person name="Kamagata Y."/>
            <person name="Oshima K."/>
            <person name="Hattori M."/>
            <person name="Katayama T."/>
            <person name="Hanada S."/>
            <person name="Tamaki H."/>
            <person name="Marumo K."/>
            <person name="Maeda H."/>
            <person name="Nedachi M."/>
            <person name="Iwasaki W."/>
            <person name="Suwa Y."/>
            <person name="Sakata S."/>
        </authorList>
    </citation>
    <scope>NUCLEOTIDE SEQUENCE [LARGE SCALE GENOMIC DNA]</scope>
    <source>
        <strain evidence="1 2">MA2</strain>
    </source>
</reference>
<dbReference type="RefSeq" id="WP_244444354.1">
    <property type="nucleotide sequence ID" value="NZ_BBIO01000001.1"/>
</dbReference>
<dbReference type="Pfam" id="PF06347">
    <property type="entry name" value="SH3_4"/>
    <property type="match status" value="2"/>
</dbReference>
<dbReference type="eggNOG" id="COG3807">
    <property type="taxonomic scope" value="Bacteria"/>
</dbReference>
<keyword evidence="2" id="KW-1185">Reference proteome</keyword>
<accession>A0A081B712</accession>
<evidence type="ECO:0000313" key="1">
    <source>
        <dbReference type="EMBL" id="GAK43830.1"/>
    </source>
</evidence>
<dbReference type="EMBL" id="BBIO01000001">
    <property type="protein sequence ID" value="GAK43830.1"/>
    <property type="molecule type" value="Genomic_DNA"/>
</dbReference>
<sequence length="194" mass="21333">MRIDVPPFSTARPLFAARRLMQAAGLWALVFLALGTSGLSGEVFSPALAQEQLAGPVTGLPLPRFVSLKADTANVRRGPSTEHEVQWVYKRRGLPVEIVAEFERWRRIRDADGETGWIYYSLLDGERTALLTGSEEIPLYAEPGGGQIVALAEPGVIGALQLCRPRFCQITAKGYTGWAARRHIWGVYPGETLQ</sequence>
<organism evidence="1 2">
    <name type="scientific">Tepidicaulis marinus</name>
    <dbReference type="NCBI Taxonomy" id="1333998"/>
    <lineage>
        <taxon>Bacteria</taxon>
        <taxon>Pseudomonadati</taxon>
        <taxon>Pseudomonadota</taxon>
        <taxon>Alphaproteobacteria</taxon>
        <taxon>Hyphomicrobiales</taxon>
        <taxon>Parvibaculaceae</taxon>
        <taxon>Tepidicaulis</taxon>
    </lineage>
</organism>
<dbReference type="AlphaFoldDB" id="A0A081B712"/>
<name>A0A081B712_9HYPH</name>
<proteinExistence type="predicted"/>
<dbReference type="STRING" id="1333998.M2A_0329"/>
<comment type="caution">
    <text evidence="1">The sequence shown here is derived from an EMBL/GenBank/DDBJ whole genome shotgun (WGS) entry which is preliminary data.</text>
</comment>